<dbReference type="Proteomes" id="UP001597526">
    <property type="component" value="Unassembled WGS sequence"/>
</dbReference>
<dbReference type="PROSITE" id="PS50106">
    <property type="entry name" value="PDZ"/>
    <property type="match status" value="1"/>
</dbReference>
<sequence length="438" mass="50839">MKTTEQYYSFLILLCCLYSFGQDLPRRATFDAQISWPNNTVPGAIIKSIESNSPLYRAGIKPNDRILSVNGRDVIDQEDWSAIVFGIRSNQKTTIKVKRGQESITKQISLKPLDFETNKGVKTIYSSITSDFGIKQRSIITVPDGNLDKKHPAIILIQGLSCSTVEKYSDRSNNWIRLIQDLAEKSDMVLYRIEKPGVGDSEGDCGKIDFLTELNGYETAIKDLKSKPYVDPDKIIVYGNSMGSALAPYLATTYDFAGVISDGTFFKSWYEHMLEIERRILEIEGKSQEEIYDLMNTVYVPLYYEMLIKKRSFEEVLQENPTYAKHHRQGVNHMYGRPMAYYHQVQDFNFAKHWENLKVPARIRWGTNDWIMTEHDNDMIISVLEKNNHQNHELFKYKDLDHWSTIHPNYSNSFNFKPGKWEDQISQQIIDWAWEMVN</sequence>
<keyword evidence="3" id="KW-1185">Reference proteome</keyword>
<evidence type="ECO:0000313" key="3">
    <source>
        <dbReference type="Proteomes" id="UP001597526"/>
    </source>
</evidence>
<gene>
    <name evidence="2" type="ORF">ACFSQJ_13535</name>
</gene>
<dbReference type="EMBL" id="JBHULB010000017">
    <property type="protein sequence ID" value="MFD2587962.1"/>
    <property type="molecule type" value="Genomic_DNA"/>
</dbReference>
<dbReference type="PANTHER" id="PTHR43265:SF1">
    <property type="entry name" value="ESTERASE ESTD"/>
    <property type="match status" value="1"/>
</dbReference>
<proteinExistence type="predicted"/>
<dbReference type="InterPro" id="IPR001478">
    <property type="entry name" value="PDZ"/>
</dbReference>
<dbReference type="InterPro" id="IPR053145">
    <property type="entry name" value="AB_hydrolase_Est10"/>
</dbReference>
<dbReference type="Pfam" id="PF13180">
    <property type="entry name" value="PDZ_2"/>
    <property type="match status" value="1"/>
</dbReference>
<dbReference type="InterPro" id="IPR029058">
    <property type="entry name" value="AB_hydrolase_fold"/>
</dbReference>
<organism evidence="2 3">
    <name type="scientific">Croceitalea marina</name>
    <dbReference type="NCBI Taxonomy" id="1775166"/>
    <lineage>
        <taxon>Bacteria</taxon>
        <taxon>Pseudomonadati</taxon>
        <taxon>Bacteroidota</taxon>
        <taxon>Flavobacteriia</taxon>
        <taxon>Flavobacteriales</taxon>
        <taxon>Flavobacteriaceae</taxon>
        <taxon>Croceitalea</taxon>
    </lineage>
</organism>
<comment type="caution">
    <text evidence="2">The sequence shown here is derived from an EMBL/GenBank/DDBJ whole genome shotgun (WGS) entry which is preliminary data.</text>
</comment>
<reference evidence="3" key="1">
    <citation type="journal article" date="2019" name="Int. J. Syst. Evol. Microbiol.">
        <title>The Global Catalogue of Microorganisms (GCM) 10K type strain sequencing project: providing services to taxonomists for standard genome sequencing and annotation.</title>
        <authorList>
            <consortium name="The Broad Institute Genomics Platform"/>
            <consortium name="The Broad Institute Genome Sequencing Center for Infectious Disease"/>
            <person name="Wu L."/>
            <person name="Ma J."/>
        </authorList>
    </citation>
    <scope>NUCLEOTIDE SEQUENCE [LARGE SCALE GENOMIC DNA]</scope>
    <source>
        <strain evidence="3">KCTC 52368</strain>
    </source>
</reference>
<accession>A0ABW5MXB3</accession>
<dbReference type="SMART" id="SM00228">
    <property type="entry name" value="PDZ"/>
    <property type="match status" value="1"/>
</dbReference>
<dbReference type="PANTHER" id="PTHR43265">
    <property type="entry name" value="ESTERASE ESTD"/>
    <property type="match status" value="1"/>
</dbReference>
<name>A0ABW5MXB3_9FLAO</name>
<dbReference type="SUPFAM" id="SSF53474">
    <property type="entry name" value="alpha/beta-Hydrolases"/>
    <property type="match status" value="1"/>
</dbReference>
<feature type="domain" description="PDZ" evidence="1">
    <location>
        <begin position="43"/>
        <end position="101"/>
    </location>
</feature>
<evidence type="ECO:0000259" key="1">
    <source>
        <dbReference type="PROSITE" id="PS50106"/>
    </source>
</evidence>
<dbReference type="RefSeq" id="WP_377767505.1">
    <property type="nucleotide sequence ID" value="NZ_JBHULB010000017.1"/>
</dbReference>
<dbReference type="SUPFAM" id="SSF50156">
    <property type="entry name" value="PDZ domain-like"/>
    <property type="match status" value="1"/>
</dbReference>
<dbReference type="InterPro" id="IPR036034">
    <property type="entry name" value="PDZ_sf"/>
</dbReference>
<protein>
    <submittedName>
        <fullName evidence="2">PDZ domain-containing protein</fullName>
    </submittedName>
</protein>
<dbReference type="Gene3D" id="3.40.50.1820">
    <property type="entry name" value="alpha/beta hydrolase"/>
    <property type="match status" value="1"/>
</dbReference>
<dbReference type="Gene3D" id="2.30.42.10">
    <property type="match status" value="1"/>
</dbReference>
<evidence type="ECO:0000313" key="2">
    <source>
        <dbReference type="EMBL" id="MFD2587962.1"/>
    </source>
</evidence>